<organism evidence="1 2">
    <name type="scientific">Colletotrichum navitas</name>
    <dbReference type="NCBI Taxonomy" id="681940"/>
    <lineage>
        <taxon>Eukaryota</taxon>
        <taxon>Fungi</taxon>
        <taxon>Dikarya</taxon>
        <taxon>Ascomycota</taxon>
        <taxon>Pezizomycotina</taxon>
        <taxon>Sordariomycetes</taxon>
        <taxon>Hypocreomycetidae</taxon>
        <taxon>Glomerellales</taxon>
        <taxon>Glomerellaceae</taxon>
        <taxon>Colletotrichum</taxon>
        <taxon>Colletotrichum graminicola species complex</taxon>
    </lineage>
</organism>
<gene>
    <name evidence="1" type="ORF">LY79DRAFT_535149</name>
</gene>
<dbReference type="RefSeq" id="XP_060420045.1">
    <property type="nucleotide sequence ID" value="XM_060556491.1"/>
</dbReference>
<dbReference type="EMBL" id="JAHLJV010000002">
    <property type="protein sequence ID" value="KAK1599456.1"/>
    <property type="molecule type" value="Genomic_DNA"/>
</dbReference>
<evidence type="ECO:0000313" key="1">
    <source>
        <dbReference type="EMBL" id="KAK1599456.1"/>
    </source>
</evidence>
<proteinExistence type="predicted"/>
<reference evidence="1" key="1">
    <citation type="submission" date="2021-06" db="EMBL/GenBank/DDBJ databases">
        <title>Comparative genomics, transcriptomics and evolutionary studies reveal genomic signatures of adaptation to plant cell wall in hemibiotrophic fungi.</title>
        <authorList>
            <consortium name="DOE Joint Genome Institute"/>
            <person name="Baroncelli R."/>
            <person name="Diaz J.F."/>
            <person name="Benocci T."/>
            <person name="Peng M."/>
            <person name="Battaglia E."/>
            <person name="Haridas S."/>
            <person name="Andreopoulos W."/>
            <person name="Labutti K."/>
            <person name="Pangilinan J."/>
            <person name="Floch G.L."/>
            <person name="Makela M.R."/>
            <person name="Henrissat B."/>
            <person name="Grigoriev I.V."/>
            <person name="Crouch J.A."/>
            <person name="De Vries R.P."/>
            <person name="Sukno S.A."/>
            <person name="Thon M.R."/>
        </authorList>
    </citation>
    <scope>NUCLEOTIDE SEQUENCE</scope>
    <source>
        <strain evidence="1">CBS 125086</strain>
    </source>
</reference>
<accession>A0AAD8QCG0</accession>
<sequence>MFARQVPRRTSPWALYSPPFHAEQESRNQRGSGIAGNFFLAPPPPVSASRIDKYNPYAILGATPVKSYWLCRSRPREVLEHLFGLRCLTLAHRSVQRQNSTQGVNEGEDDDCQHAADCCYEYRQTAAVNRPFLRRRLALSIEHECEKALVTIRPQGTHTTTPPSVSE</sequence>
<dbReference type="AlphaFoldDB" id="A0AAD8QCG0"/>
<name>A0AAD8QCG0_9PEZI</name>
<comment type="caution">
    <text evidence="1">The sequence shown here is derived from an EMBL/GenBank/DDBJ whole genome shotgun (WGS) entry which is preliminary data.</text>
</comment>
<dbReference type="Proteomes" id="UP001230504">
    <property type="component" value="Unassembled WGS sequence"/>
</dbReference>
<protein>
    <submittedName>
        <fullName evidence="1">Uncharacterized protein</fullName>
    </submittedName>
</protein>
<keyword evidence="2" id="KW-1185">Reference proteome</keyword>
<evidence type="ECO:0000313" key="2">
    <source>
        <dbReference type="Proteomes" id="UP001230504"/>
    </source>
</evidence>
<dbReference type="GeneID" id="85440731"/>